<sequence length="38" mass="4022">MQRAYEALYKNQTEQAVLSTVGLSTVGGVLVVEPLKAG</sequence>
<organism evidence="1 2">
    <name type="scientific">Mesorhizobium prunaredense</name>
    <dbReference type="NCBI Taxonomy" id="1631249"/>
    <lineage>
        <taxon>Bacteria</taxon>
        <taxon>Pseudomonadati</taxon>
        <taxon>Pseudomonadota</taxon>
        <taxon>Alphaproteobacteria</taxon>
        <taxon>Hyphomicrobiales</taxon>
        <taxon>Phyllobacteriaceae</taxon>
        <taxon>Mesorhizobium</taxon>
    </lineage>
</organism>
<dbReference type="Proteomes" id="UP000188388">
    <property type="component" value="Unassembled WGS sequence"/>
</dbReference>
<evidence type="ECO:0000313" key="1">
    <source>
        <dbReference type="EMBL" id="SIT57688.1"/>
    </source>
</evidence>
<proteinExistence type="predicted"/>
<dbReference type="EMBL" id="FTPD01000034">
    <property type="protein sequence ID" value="SIT57688.1"/>
    <property type="molecule type" value="Genomic_DNA"/>
</dbReference>
<protein>
    <submittedName>
        <fullName evidence="1">Uncharacterized protein</fullName>
    </submittedName>
</protein>
<keyword evidence="2" id="KW-1185">Reference proteome</keyword>
<name>A0A1R3VCZ9_9HYPH</name>
<dbReference type="AlphaFoldDB" id="A0A1R3VCZ9"/>
<accession>A0A1R3VCZ9</accession>
<evidence type="ECO:0000313" key="2">
    <source>
        <dbReference type="Proteomes" id="UP000188388"/>
    </source>
</evidence>
<gene>
    <name evidence="1" type="ORF">BQ8794_40287</name>
</gene>
<dbReference type="STRING" id="1631249.BQ8794_40287"/>
<reference evidence="2" key="1">
    <citation type="submission" date="2017-01" db="EMBL/GenBank/DDBJ databases">
        <authorList>
            <person name="Brunel B."/>
        </authorList>
    </citation>
    <scope>NUCLEOTIDE SEQUENCE [LARGE SCALE GENOMIC DNA]</scope>
</reference>